<protein>
    <submittedName>
        <fullName evidence="8">Glycosyl hydrolase 5 family protein-like</fullName>
    </submittedName>
</protein>
<dbReference type="SUPFAM" id="SSF51445">
    <property type="entry name" value="(Trans)glycosidases"/>
    <property type="match status" value="1"/>
</dbReference>
<dbReference type="GeneID" id="115751329"/>
<organism evidence="7 8">
    <name type="scientific">Rhodamnia argentea</name>
    <dbReference type="NCBI Taxonomy" id="178133"/>
    <lineage>
        <taxon>Eukaryota</taxon>
        <taxon>Viridiplantae</taxon>
        <taxon>Streptophyta</taxon>
        <taxon>Embryophyta</taxon>
        <taxon>Tracheophyta</taxon>
        <taxon>Spermatophyta</taxon>
        <taxon>Magnoliopsida</taxon>
        <taxon>eudicotyledons</taxon>
        <taxon>Gunneridae</taxon>
        <taxon>Pentapetalae</taxon>
        <taxon>rosids</taxon>
        <taxon>malvids</taxon>
        <taxon>Myrtales</taxon>
        <taxon>Myrtaceae</taxon>
        <taxon>Myrtoideae</taxon>
        <taxon>Myrteae</taxon>
        <taxon>Australasian group</taxon>
        <taxon>Rhodamnia</taxon>
    </lineage>
</organism>
<keyword evidence="5" id="KW-0732">Signal</keyword>
<feature type="chain" id="PRO_5046849987" evidence="5">
    <location>
        <begin position="30"/>
        <end position="534"/>
    </location>
</feature>
<dbReference type="SUPFAM" id="SSF50370">
    <property type="entry name" value="Ricin B-like lectins"/>
    <property type="match status" value="1"/>
</dbReference>
<gene>
    <name evidence="8" type="primary">LOC115751329</name>
</gene>
<evidence type="ECO:0000256" key="4">
    <source>
        <dbReference type="RuleBase" id="RU361153"/>
    </source>
</evidence>
<evidence type="ECO:0000313" key="7">
    <source>
        <dbReference type="Proteomes" id="UP000827889"/>
    </source>
</evidence>
<dbReference type="Gene3D" id="3.20.20.80">
    <property type="entry name" value="Glycosidases"/>
    <property type="match status" value="1"/>
</dbReference>
<reference evidence="8" key="2">
    <citation type="submission" date="2025-08" db="UniProtKB">
        <authorList>
            <consortium name="RefSeq"/>
        </authorList>
    </citation>
    <scope>IDENTIFICATION</scope>
    <source>
        <tissue evidence="8">Leaf</tissue>
    </source>
</reference>
<name>A0ABM3H8L4_9MYRT</name>
<dbReference type="InterPro" id="IPR001547">
    <property type="entry name" value="Glyco_hydro_5"/>
</dbReference>
<evidence type="ECO:0000256" key="5">
    <source>
        <dbReference type="SAM" id="SignalP"/>
    </source>
</evidence>
<feature type="domain" description="Glycoside hydrolase family 5" evidence="6">
    <location>
        <begin position="70"/>
        <end position="350"/>
    </location>
</feature>
<evidence type="ECO:0000313" key="8">
    <source>
        <dbReference type="RefSeq" id="XP_048132934.1"/>
    </source>
</evidence>
<dbReference type="PANTHER" id="PTHR31263:SF44">
    <property type="entry name" value="OS04G0481200 PROTEIN"/>
    <property type="match status" value="1"/>
</dbReference>
<dbReference type="RefSeq" id="XP_048132934.1">
    <property type="nucleotide sequence ID" value="XM_048276977.1"/>
</dbReference>
<keyword evidence="2 4" id="KW-0378">Hydrolase</keyword>
<sequence length="534" mass="59301">MGTLSKLHLVLSIFTTLFFSMAKLKPVAAQQLYADSRWIVDGAGRRVKLACVNWPAHLQPLLAEGLSKLPADTIAKKIREMGFNCVRLTWALELPMNETLFSLTVAQSFQNLGLLEALVGIKSNNPSLVNLPLMEAYKFVMTSLRNNKVMVILDNHLTTPGWCCSADDGNGFFGDKYFDPQVWIQGLRKMATMATGFSNVIGMSLRNELRGPRQNVDDWYKYMQSGAETVHAANPNVLVILSGLNYDKDLSFLRNRPVSLSFTKKLVFEMHWYGFTNGQAWQSGNPNDVCGAVSKDVMGQSVFLLEQGYPLFVSEFGIDERGISVNDNRYFNCFMAMAAEFDWDSALWSLQGSYYLRQGVVRMEEYYGLFNSDWSGIRNSSYLQRISALQSPFQGPGGKPTVVHKVIFHPLTGLCILRQSPSSPLVLGPCTQSEPWSYTPQNALSLVGKGLYLQAVELGRPASLGTSLTDPGTKWEMISDSRMHLSSKAKDGSTVCLGVDARNAVVVQACNCLSKDSSCDPASQWFTLVDRTRL</sequence>
<dbReference type="InterPro" id="IPR017853">
    <property type="entry name" value="GH"/>
</dbReference>
<dbReference type="PANTHER" id="PTHR31263">
    <property type="entry name" value="CELLULASE FAMILY PROTEIN (AFU_ORTHOLOGUE AFUA_5G14560)"/>
    <property type="match status" value="1"/>
</dbReference>
<feature type="signal peptide" evidence="5">
    <location>
        <begin position="1"/>
        <end position="29"/>
    </location>
</feature>
<reference evidence="7" key="1">
    <citation type="submission" date="2025-05" db="UniProtKB">
        <authorList>
            <consortium name="RefSeq"/>
        </authorList>
    </citation>
    <scope>NUCLEOTIDE SEQUENCE [LARGE SCALE GENOMIC DNA]</scope>
</reference>
<proteinExistence type="inferred from homology"/>
<evidence type="ECO:0000259" key="6">
    <source>
        <dbReference type="Pfam" id="PF00150"/>
    </source>
</evidence>
<keyword evidence="7" id="KW-1185">Reference proteome</keyword>
<keyword evidence="3 4" id="KW-0326">Glycosidase</keyword>
<dbReference type="Proteomes" id="UP000827889">
    <property type="component" value="Chromosome 1"/>
</dbReference>
<evidence type="ECO:0000256" key="2">
    <source>
        <dbReference type="ARBA" id="ARBA00022801"/>
    </source>
</evidence>
<dbReference type="Pfam" id="PF00150">
    <property type="entry name" value="Cellulase"/>
    <property type="match status" value="1"/>
</dbReference>
<comment type="similarity">
    <text evidence="1 4">Belongs to the glycosyl hydrolase 5 (cellulase A) family.</text>
</comment>
<dbReference type="InterPro" id="IPR035992">
    <property type="entry name" value="Ricin_B-like_lectins"/>
</dbReference>
<accession>A0ABM3H8L4</accession>
<evidence type="ECO:0000256" key="3">
    <source>
        <dbReference type="ARBA" id="ARBA00023295"/>
    </source>
</evidence>
<evidence type="ECO:0000256" key="1">
    <source>
        <dbReference type="ARBA" id="ARBA00005641"/>
    </source>
</evidence>